<evidence type="ECO:0000256" key="1">
    <source>
        <dbReference type="SAM" id="MobiDB-lite"/>
    </source>
</evidence>
<gene>
    <name evidence="2" type="ORF">Syun_004369</name>
</gene>
<name>A0AAP0L2X4_9MAGN</name>
<dbReference type="AlphaFoldDB" id="A0AAP0L2X4"/>
<organism evidence="2 3">
    <name type="scientific">Stephania yunnanensis</name>
    <dbReference type="NCBI Taxonomy" id="152371"/>
    <lineage>
        <taxon>Eukaryota</taxon>
        <taxon>Viridiplantae</taxon>
        <taxon>Streptophyta</taxon>
        <taxon>Embryophyta</taxon>
        <taxon>Tracheophyta</taxon>
        <taxon>Spermatophyta</taxon>
        <taxon>Magnoliopsida</taxon>
        <taxon>Ranunculales</taxon>
        <taxon>Menispermaceae</taxon>
        <taxon>Menispermoideae</taxon>
        <taxon>Cissampelideae</taxon>
        <taxon>Stephania</taxon>
    </lineage>
</organism>
<sequence length="76" mass="8396">MLTNDLEFESSKKFEGSSKFVHLRYNIGFIFTSNITIHPIQNGHWPPPKNASFAASCPPSPSKTSASPSTINDDQE</sequence>
<protein>
    <submittedName>
        <fullName evidence="2">Uncharacterized protein</fullName>
    </submittedName>
</protein>
<dbReference type="EMBL" id="JBBNAF010000002">
    <property type="protein sequence ID" value="KAK9163467.1"/>
    <property type="molecule type" value="Genomic_DNA"/>
</dbReference>
<evidence type="ECO:0000313" key="3">
    <source>
        <dbReference type="Proteomes" id="UP001420932"/>
    </source>
</evidence>
<feature type="region of interest" description="Disordered" evidence="1">
    <location>
        <begin position="41"/>
        <end position="76"/>
    </location>
</feature>
<accession>A0AAP0L2X4</accession>
<proteinExistence type="predicted"/>
<dbReference type="Proteomes" id="UP001420932">
    <property type="component" value="Unassembled WGS sequence"/>
</dbReference>
<keyword evidence="3" id="KW-1185">Reference proteome</keyword>
<comment type="caution">
    <text evidence="2">The sequence shown here is derived from an EMBL/GenBank/DDBJ whole genome shotgun (WGS) entry which is preliminary data.</text>
</comment>
<feature type="compositionally biased region" description="Low complexity" evidence="1">
    <location>
        <begin position="51"/>
        <end position="69"/>
    </location>
</feature>
<reference evidence="2 3" key="1">
    <citation type="submission" date="2024-01" db="EMBL/GenBank/DDBJ databases">
        <title>Genome assemblies of Stephania.</title>
        <authorList>
            <person name="Yang L."/>
        </authorList>
    </citation>
    <scope>NUCLEOTIDE SEQUENCE [LARGE SCALE GENOMIC DNA]</scope>
    <source>
        <strain evidence="2">YNDBR</strain>
        <tissue evidence="2">Leaf</tissue>
    </source>
</reference>
<evidence type="ECO:0000313" key="2">
    <source>
        <dbReference type="EMBL" id="KAK9163467.1"/>
    </source>
</evidence>